<gene>
    <name evidence="1" type="ORF">MYCTH_93495</name>
</gene>
<dbReference type="AlphaFoldDB" id="G2QDN0"/>
<dbReference type="KEGG" id="mtm:MYCTH_93495"/>
<dbReference type="OMA" id="MAYINNQ"/>
<accession>G2QDN0</accession>
<sequence>MSGHTSSASSPFNGTIGHLRILTDPTGVIVNPFSPSPGYVNLDPNNLDFKTLKAVLHLGMSMLESPRGEQILVEIGQNAVNYNRQRNLPCLYSDNVNNIPNYLRYFLRTVRGDFYNVYLTHAMRFQGEGEGQGALWGNNFRDYRPKTHGRIKFNRMVIENLRHVAVIAHDLRGRQDPVSVARYENAMKNFEVGSFLMGITVAHEIVHKWVRYLLGPANAGTPPHISFPGTASGNRGESGWYWESRFLGGGKLENVEDQANPLGWRQLGKLYLVRETAQGQMGRELSRRYIQDILSFRFEGPARPATNSVEQRAELLGKPMARVRLENLPAGIPINVAPEEDSQGRISSAILDPINRMAAHNVRVSAPIRPSVVAA</sequence>
<dbReference type="VEuPathDB" id="FungiDB:MYCTH_93495"/>
<dbReference type="HOGENOM" id="CLU_792263_0_0_1"/>
<reference evidence="1 2" key="1">
    <citation type="journal article" date="2011" name="Nat. Biotechnol.">
        <title>Comparative genomic analysis of the thermophilic biomass-degrading fungi Myceliophthora thermophila and Thielavia terrestris.</title>
        <authorList>
            <person name="Berka R.M."/>
            <person name="Grigoriev I.V."/>
            <person name="Otillar R."/>
            <person name="Salamov A."/>
            <person name="Grimwood J."/>
            <person name="Reid I."/>
            <person name="Ishmael N."/>
            <person name="John T."/>
            <person name="Darmond C."/>
            <person name="Moisan M.-C."/>
            <person name="Henrissat B."/>
            <person name="Coutinho P.M."/>
            <person name="Lombard V."/>
            <person name="Natvig D.O."/>
            <person name="Lindquist E."/>
            <person name="Schmutz J."/>
            <person name="Lucas S."/>
            <person name="Harris P."/>
            <person name="Powlowski J."/>
            <person name="Bellemare A."/>
            <person name="Taylor D."/>
            <person name="Butler G."/>
            <person name="de Vries R.P."/>
            <person name="Allijn I.E."/>
            <person name="van den Brink J."/>
            <person name="Ushinsky S."/>
            <person name="Storms R."/>
            <person name="Powell A.J."/>
            <person name="Paulsen I.T."/>
            <person name="Elbourne L.D.H."/>
            <person name="Baker S.E."/>
            <person name="Magnuson J."/>
            <person name="LaBoissiere S."/>
            <person name="Clutterbuck A.J."/>
            <person name="Martinez D."/>
            <person name="Wogulis M."/>
            <person name="de Leon A.L."/>
            <person name="Rey M.W."/>
            <person name="Tsang A."/>
        </authorList>
    </citation>
    <scope>NUCLEOTIDE SEQUENCE [LARGE SCALE GENOMIC DNA]</scope>
    <source>
        <strain evidence="2">ATCC 42464 / BCRC 31852 / DSM 1799</strain>
    </source>
</reference>
<dbReference type="InParanoid" id="G2QDN0"/>
<dbReference type="OrthoDB" id="4568882at2759"/>
<dbReference type="GeneID" id="11509698"/>
<evidence type="ECO:0000313" key="2">
    <source>
        <dbReference type="Proteomes" id="UP000007322"/>
    </source>
</evidence>
<keyword evidence="2" id="KW-1185">Reference proteome</keyword>
<organism evidence="1 2">
    <name type="scientific">Thermothelomyces thermophilus (strain ATCC 42464 / BCRC 31852 / DSM 1799)</name>
    <name type="common">Sporotrichum thermophile</name>
    <dbReference type="NCBI Taxonomy" id="573729"/>
    <lineage>
        <taxon>Eukaryota</taxon>
        <taxon>Fungi</taxon>
        <taxon>Dikarya</taxon>
        <taxon>Ascomycota</taxon>
        <taxon>Pezizomycotina</taxon>
        <taxon>Sordariomycetes</taxon>
        <taxon>Sordariomycetidae</taxon>
        <taxon>Sordariales</taxon>
        <taxon>Chaetomiaceae</taxon>
        <taxon>Thermothelomyces</taxon>
    </lineage>
</organism>
<dbReference type="RefSeq" id="XP_003663586.1">
    <property type="nucleotide sequence ID" value="XM_003663538.1"/>
</dbReference>
<protein>
    <submittedName>
        <fullName evidence="1">Uncharacterized protein</fullName>
    </submittedName>
</protein>
<dbReference type="Proteomes" id="UP000007322">
    <property type="component" value="Chromosome 3"/>
</dbReference>
<name>G2QDN0_THET4</name>
<dbReference type="eggNOG" id="ENOG502RAFQ">
    <property type="taxonomic scope" value="Eukaryota"/>
</dbReference>
<dbReference type="EMBL" id="CP003004">
    <property type="protein sequence ID" value="AEO58341.1"/>
    <property type="molecule type" value="Genomic_DNA"/>
</dbReference>
<evidence type="ECO:0000313" key="1">
    <source>
        <dbReference type="EMBL" id="AEO58341.1"/>
    </source>
</evidence>
<proteinExistence type="predicted"/>